<dbReference type="SUPFAM" id="SSF52540">
    <property type="entry name" value="P-loop containing nucleoside triphosphate hydrolases"/>
    <property type="match status" value="1"/>
</dbReference>
<evidence type="ECO:0000313" key="3">
    <source>
        <dbReference type="Proteomes" id="UP001138460"/>
    </source>
</evidence>
<dbReference type="Pfam" id="PF07728">
    <property type="entry name" value="AAA_5"/>
    <property type="match status" value="1"/>
</dbReference>
<protein>
    <submittedName>
        <fullName evidence="2">Restriction endonuclease</fullName>
    </submittedName>
</protein>
<dbReference type="InterPro" id="IPR027417">
    <property type="entry name" value="P-loop_NTPase"/>
</dbReference>
<organism evidence="2 3">
    <name type="scientific">Pectobacterium zantedeschiae</name>
    <dbReference type="NCBI Taxonomy" id="2034769"/>
    <lineage>
        <taxon>Bacteria</taxon>
        <taxon>Pseudomonadati</taxon>
        <taxon>Pseudomonadota</taxon>
        <taxon>Gammaproteobacteria</taxon>
        <taxon>Enterobacterales</taxon>
        <taxon>Pectobacteriaceae</taxon>
        <taxon>Pectobacterium</taxon>
    </lineage>
</organism>
<keyword evidence="3" id="KW-1185">Reference proteome</keyword>
<dbReference type="Gene3D" id="3.40.50.300">
    <property type="entry name" value="P-loop containing nucleotide triphosphate hydrolases"/>
    <property type="match status" value="1"/>
</dbReference>
<dbReference type="RefSeq" id="WP_129713451.1">
    <property type="nucleotide sequence ID" value="NZ_JBEHFA010000005.1"/>
</dbReference>
<dbReference type="EMBL" id="NWTM01000001">
    <property type="protein sequence ID" value="RYC45962.1"/>
    <property type="molecule type" value="Genomic_DNA"/>
</dbReference>
<dbReference type="OrthoDB" id="9781481at2"/>
<dbReference type="GO" id="GO:0004519">
    <property type="term" value="F:endonuclease activity"/>
    <property type="evidence" value="ECO:0007669"/>
    <property type="project" value="UniProtKB-KW"/>
</dbReference>
<sequence length="698" mass="80699">MDIIAQIEKNEWSLGALINQLYQYSQEKYPRWENNYHDLVSEIQTASTFATPEADELLKRLWYVRDNGIANIRQGGFSLAEFERNLPLFRSITEQIRQQPNEDTYWKITQEMEKAKEDGRLTKMYYALRNRVFAAFIPHVCTTTVDYKAFNETAAFLNTHFRLGLQAANRRSWLQVNQELKQKIKQALGDRLTINYFQTNMAVWGLRELLNQRKKLQDQQEETLNTQEAGGNKKEKIAKRLPINQIFFGPPGTGKTYTLQQIMADYYTTQATLEDDDVWLDSRLAPLNWMQVTALVLLDLNKQAKVRHLTEHTWFQRKALLNERSSNLSQTAWATLQAHTIAESTTVDYKSRREPAVFDKTTDSEWVLVDSQLELIEELVTFYETLKRGPEQGEKIHRYSTVTFHQSYGYEEFIQGIRARSDANGNISYSTEKGVFLQLCDRARTDPEHHYAIFIDEINRGNISKIFGELITLIETDKRAGMKNALSLQLATSESGELFSVPANVDIIGAMNTADRSLALMDTALRRRFEFVEVMPDLSSLSDAKIKGIDLEPLLEKLNSRIEALYDREHTLGHAFFMPVKTALEEKGEDDAFKVLQAVFQKKIIPLLQEYFFDDWNKIRLVLADNQKKNDGLQFISEKVDALDELFGDDHGLRRHNQKSTAYELKDLDTRVWGEPLAYRAIYEPKIAEVSDSDERNG</sequence>
<accession>A0A9X8JNP0</accession>
<dbReference type="SMART" id="SM00382">
    <property type="entry name" value="AAA"/>
    <property type="match status" value="1"/>
</dbReference>
<keyword evidence="2" id="KW-0540">Nuclease</keyword>
<keyword evidence="2" id="KW-0378">Hydrolase</keyword>
<dbReference type="PANTHER" id="PTHR37291">
    <property type="entry name" value="5-METHYLCYTOSINE-SPECIFIC RESTRICTION ENZYME B"/>
    <property type="match status" value="1"/>
</dbReference>
<gene>
    <name evidence="2" type="ORF">CLR69_13690</name>
</gene>
<dbReference type="InterPro" id="IPR011704">
    <property type="entry name" value="ATPase_dyneun-rel_AAA"/>
</dbReference>
<feature type="domain" description="AAA+ ATPase" evidence="1">
    <location>
        <begin position="241"/>
        <end position="539"/>
    </location>
</feature>
<evidence type="ECO:0000259" key="1">
    <source>
        <dbReference type="SMART" id="SM00382"/>
    </source>
</evidence>
<proteinExistence type="predicted"/>
<dbReference type="InterPro" id="IPR003593">
    <property type="entry name" value="AAA+_ATPase"/>
</dbReference>
<dbReference type="InterPro" id="IPR052934">
    <property type="entry name" value="Methyl-DNA_Rec/Restrict_Enz"/>
</dbReference>
<keyword evidence="2" id="KW-0255">Endonuclease</keyword>
<dbReference type="GO" id="GO:0005524">
    <property type="term" value="F:ATP binding"/>
    <property type="evidence" value="ECO:0007669"/>
    <property type="project" value="InterPro"/>
</dbReference>
<reference evidence="2 3" key="1">
    <citation type="journal article" date="2018" name="Syst. Appl. Microbiol.">
        <title>Pectobacterium zantedeschiae sp. nov. a new species of a soft rot pathogen isolated from Calla lily (Zantedeschia spp.).</title>
        <authorList>
            <person name="Waleron M."/>
            <person name="Misztak A."/>
            <person name="Waleron M."/>
            <person name="Franczuk M."/>
            <person name="Jonca J."/>
            <person name="Wielgomas B."/>
            <person name="Mikicinski A."/>
            <person name="Popovic T."/>
            <person name="Waleron K."/>
        </authorList>
    </citation>
    <scope>NUCLEOTIDE SEQUENCE [LARGE SCALE GENOMIC DNA]</scope>
    <source>
        <strain evidence="2 3">9M</strain>
    </source>
</reference>
<dbReference type="GO" id="GO:0016887">
    <property type="term" value="F:ATP hydrolysis activity"/>
    <property type="evidence" value="ECO:0007669"/>
    <property type="project" value="InterPro"/>
</dbReference>
<dbReference type="PANTHER" id="PTHR37291:SF1">
    <property type="entry name" value="TYPE IV METHYL-DIRECTED RESTRICTION ENZYME ECOKMCRB SUBUNIT"/>
    <property type="match status" value="1"/>
</dbReference>
<dbReference type="Proteomes" id="UP001138460">
    <property type="component" value="Unassembled WGS sequence"/>
</dbReference>
<comment type="caution">
    <text evidence="2">The sequence shown here is derived from an EMBL/GenBank/DDBJ whole genome shotgun (WGS) entry which is preliminary data.</text>
</comment>
<name>A0A9X8JNP0_9GAMM</name>
<evidence type="ECO:0000313" key="2">
    <source>
        <dbReference type="EMBL" id="RYC45962.1"/>
    </source>
</evidence>
<dbReference type="AlphaFoldDB" id="A0A9X8JNP0"/>